<dbReference type="NCBIfam" id="TIGR01716">
    <property type="entry name" value="RGG_Cterm"/>
    <property type="match status" value="1"/>
</dbReference>
<dbReference type="InterPro" id="IPR010057">
    <property type="entry name" value="Transcription_activator_Rgg_C"/>
</dbReference>
<feature type="domain" description="HTH cro/C1-type" evidence="1">
    <location>
        <begin position="8"/>
        <end position="61"/>
    </location>
</feature>
<sequence>MKNSGEIFKRFRESRGLSLKDVANDNLSKSQLSRFENGQNDLTLNKFIMALNAINVSINEFMYAVNDFHNDELTELLDIIRTCTIKNDIKGLKNLLFDYSKGDKDSDKFHELNTILIKIRLQILSEEKQVLEGDLEKLIDYLFSVEYWGVYELRLFLNSIDILEHKFFVTLSREMIRRSDYYKEIKANRSLINHMTLNAYIICIDRGYLTDAAYFGKQLESFFFEESEMYERVVYNYAHNYYLYKKFGSDQAIIEMKRCIEFMKAVGSVNIASHYSLHLDRILKNRQLQKRE</sequence>
<evidence type="ECO:0000313" key="3">
    <source>
        <dbReference type="Proteomes" id="UP000027855"/>
    </source>
</evidence>
<dbReference type="InterPro" id="IPR001387">
    <property type="entry name" value="Cro/C1-type_HTH"/>
</dbReference>
<dbReference type="CDD" id="cd00093">
    <property type="entry name" value="HTH_XRE"/>
    <property type="match status" value="1"/>
</dbReference>
<dbReference type="PANTHER" id="PTHR37038">
    <property type="entry name" value="TRANSCRIPTIONAL REGULATOR-RELATED"/>
    <property type="match status" value="1"/>
</dbReference>
<name>A0A074IYP0_STRSL</name>
<accession>A0A074IYP0</accession>
<dbReference type="InterPro" id="IPR053163">
    <property type="entry name" value="HTH-type_regulator_Rgg"/>
</dbReference>
<proteinExistence type="predicted"/>
<dbReference type="SUPFAM" id="SSF47413">
    <property type="entry name" value="lambda repressor-like DNA-binding domains"/>
    <property type="match status" value="1"/>
</dbReference>
<organism evidence="2 3">
    <name type="scientific">Streptococcus salivarius</name>
    <dbReference type="NCBI Taxonomy" id="1304"/>
    <lineage>
        <taxon>Bacteria</taxon>
        <taxon>Bacillati</taxon>
        <taxon>Bacillota</taxon>
        <taxon>Bacilli</taxon>
        <taxon>Lactobacillales</taxon>
        <taxon>Streptococcaceae</taxon>
        <taxon>Streptococcus</taxon>
    </lineage>
</organism>
<dbReference type="AlphaFoldDB" id="A0A074IYP0"/>
<dbReference type="SMART" id="SM00530">
    <property type="entry name" value="HTH_XRE"/>
    <property type="match status" value="1"/>
</dbReference>
<dbReference type="Proteomes" id="UP000027855">
    <property type="component" value="Unassembled WGS sequence"/>
</dbReference>
<evidence type="ECO:0000313" key="2">
    <source>
        <dbReference type="EMBL" id="KEO45422.1"/>
    </source>
</evidence>
<protein>
    <submittedName>
        <fullName evidence="2">MutR family transcriptional regulator</fullName>
    </submittedName>
</protein>
<dbReference type="PANTHER" id="PTHR37038:SF12">
    <property type="entry name" value="TRANSCRIPTIONAL REGULATOR"/>
    <property type="match status" value="1"/>
</dbReference>
<dbReference type="PROSITE" id="PS50943">
    <property type="entry name" value="HTH_CROC1"/>
    <property type="match status" value="1"/>
</dbReference>
<dbReference type="Pfam" id="PF21259">
    <property type="entry name" value="Rgg_C"/>
    <property type="match status" value="1"/>
</dbReference>
<dbReference type="GO" id="GO:0003677">
    <property type="term" value="F:DNA binding"/>
    <property type="evidence" value="ECO:0007669"/>
    <property type="project" value="InterPro"/>
</dbReference>
<dbReference type="EMBL" id="JJMT01000011">
    <property type="protein sequence ID" value="KEO45422.1"/>
    <property type="molecule type" value="Genomic_DNA"/>
</dbReference>
<reference evidence="2 3" key="1">
    <citation type="submission" date="2014-04" db="EMBL/GenBank/DDBJ databases">
        <title>Variable characteristics of bacteriocin-producing Streptococcus salivarius strains isolated from Malaysian subjects.</title>
        <authorList>
            <person name="Philip K."/>
            <person name="Barbour A."/>
        </authorList>
    </citation>
    <scope>NUCLEOTIDE SEQUENCE [LARGE SCALE GENOMIC DNA]</scope>
    <source>
        <strain evidence="2 3">NU10</strain>
    </source>
</reference>
<comment type="caution">
    <text evidence="2">The sequence shown here is derived from an EMBL/GenBank/DDBJ whole genome shotgun (WGS) entry which is preliminary data.</text>
</comment>
<dbReference type="RefSeq" id="WP_037601710.1">
    <property type="nucleotide sequence ID" value="NZ_JAPVYK010000021.1"/>
</dbReference>
<dbReference type="InterPro" id="IPR010982">
    <property type="entry name" value="Lambda_DNA-bd_dom_sf"/>
</dbReference>
<gene>
    <name evidence="2" type="ORF">DL07_01755</name>
</gene>
<evidence type="ECO:0000259" key="1">
    <source>
        <dbReference type="PROSITE" id="PS50943"/>
    </source>
</evidence>
<dbReference type="Pfam" id="PF01381">
    <property type="entry name" value="HTH_3"/>
    <property type="match status" value="1"/>
</dbReference>
<dbReference type="Gene3D" id="1.10.260.40">
    <property type="entry name" value="lambda repressor-like DNA-binding domains"/>
    <property type="match status" value="1"/>
</dbReference>